<feature type="compositionally biased region" description="Low complexity" evidence="1">
    <location>
        <begin position="276"/>
        <end position="296"/>
    </location>
</feature>
<accession>A0A4Z2GTD3</accession>
<organism evidence="2 3">
    <name type="scientific">Liparis tanakae</name>
    <name type="common">Tanaka's snailfish</name>
    <dbReference type="NCBI Taxonomy" id="230148"/>
    <lineage>
        <taxon>Eukaryota</taxon>
        <taxon>Metazoa</taxon>
        <taxon>Chordata</taxon>
        <taxon>Craniata</taxon>
        <taxon>Vertebrata</taxon>
        <taxon>Euteleostomi</taxon>
        <taxon>Actinopterygii</taxon>
        <taxon>Neopterygii</taxon>
        <taxon>Teleostei</taxon>
        <taxon>Neoteleostei</taxon>
        <taxon>Acanthomorphata</taxon>
        <taxon>Eupercaria</taxon>
        <taxon>Perciformes</taxon>
        <taxon>Cottioidei</taxon>
        <taxon>Cottales</taxon>
        <taxon>Liparidae</taxon>
        <taxon>Liparis</taxon>
    </lineage>
</organism>
<feature type="compositionally biased region" description="Polar residues" evidence="1">
    <location>
        <begin position="202"/>
        <end position="215"/>
    </location>
</feature>
<dbReference type="EMBL" id="SRLO01000426">
    <property type="protein sequence ID" value="TNN56510.1"/>
    <property type="molecule type" value="Genomic_DNA"/>
</dbReference>
<protein>
    <submittedName>
        <fullName evidence="2">Uncharacterized protein</fullName>
    </submittedName>
</protein>
<sequence>MLQSELWTDLYRFWFWSVSRARPFFLQPTVGLGTPAASQASVTVTVTSERPAAMEGATERREPETGRRVLLLVCTGAPPTVHLQVHSPALRPGPVGRHTQVAPAVGHLGRAHVQRAVLCERVPEEIAAAGQKAQACGGLEARGRSAIFEPSQSRGWNGVRLALQGHPSALQHRHVLRGALSGDVRGNCRRKNRRRVTGIGSPPQSSRNALRTSFIASDRGPQTFLPRPPLEEQRRPSLTAPNKAAPRVPLPVSRSPCPAAGGAGRKRRQVSEGVGTPEASQRSSSSASTTTDTSAAPPEPSMWGGSERDHIQKQM</sequence>
<name>A0A4Z2GTD3_9TELE</name>
<evidence type="ECO:0000256" key="1">
    <source>
        <dbReference type="SAM" id="MobiDB-lite"/>
    </source>
</evidence>
<feature type="compositionally biased region" description="Basic residues" evidence="1">
    <location>
        <begin position="187"/>
        <end position="196"/>
    </location>
</feature>
<evidence type="ECO:0000313" key="2">
    <source>
        <dbReference type="EMBL" id="TNN56510.1"/>
    </source>
</evidence>
<evidence type="ECO:0000313" key="3">
    <source>
        <dbReference type="Proteomes" id="UP000314294"/>
    </source>
</evidence>
<feature type="compositionally biased region" description="Basic and acidic residues" evidence="1">
    <location>
        <begin position="306"/>
        <end position="315"/>
    </location>
</feature>
<comment type="caution">
    <text evidence="2">The sequence shown here is derived from an EMBL/GenBank/DDBJ whole genome shotgun (WGS) entry which is preliminary data.</text>
</comment>
<proteinExistence type="predicted"/>
<dbReference type="AlphaFoldDB" id="A0A4Z2GTD3"/>
<reference evidence="2 3" key="1">
    <citation type="submission" date="2019-03" db="EMBL/GenBank/DDBJ databases">
        <title>First draft genome of Liparis tanakae, snailfish: a comprehensive survey of snailfish specific genes.</title>
        <authorList>
            <person name="Kim W."/>
            <person name="Song I."/>
            <person name="Jeong J.-H."/>
            <person name="Kim D."/>
            <person name="Kim S."/>
            <person name="Ryu S."/>
            <person name="Song J.Y."/>
            <person name="Lee S.K."/>
        </authorList>
    </citation>
    <scope>NUCLEOTIDE SEQUENCE [LARGE SCALE GENOMIC DNA]</scope>
    <source>
        <tissue evidence="2">Muscle</tissue>
    </source>
</reference>
<keyword evidence="3" id="KW-1185">Reference proteome</keyword>
<dbReference type="Proteomes" id="UP000314294">
    <property type="component" value="Unassembled WGS sequence"/>
</dbReference>
<feature type="region of interest" description="Disordered" evidence="1">
    <location>
        <begin position="181"/>
        <end position="315"/>
    </location>
</feature>
<gene>
    <name evidence="2" type="ORF">EYF80_033236</name>
</gene>